<dbReference type="InterPro" id="IPR010065">
    <property type="entry name" value="AA_ABC_transptr_permease_3TM"/>
</dbReference>
<keyword evidence="7 9" id="KW-1133">Transmembrane helix</keyword>
<evidence type="ECO:0000256" key="1">
    <source>
        <dbReference type="ARBA" id="ARBA00004429"/>
    </source>
</evidence>
<comment type="similarity">
    <text evidence="2">Belongs to the binding-protein-dependent transport system permease family. HisMQ subfamily.</text>
</comment>
<dbReference type="OrthoDB" id="9815029at2"/>
<dbReference type="GO" id="GO:0043190">
    <property type="term" value="C:ATP-binding cassette (ABC) transporter complex"/>
    <property type="evidence" value="ECO:0007669"/>
    <property type="project" value="InterPro"/>
</dbReference>
<dbReference type="PROSITE" id="PS50928">
    <property type="entry name" value="ABC_TM1"/>
    <property type="match status" value="1"/>
</dbReference>
<dbReference type="STRING" id="1123029.SAMN02745172_01154"/>
<keyword evidence="12" id="KW-1185">Reference proteome</keyword>
<dbReference type="PANTHER" id="PTHR30133">
    <property type="entry name" value="CATIONIC AMINO ACID TRANSPORTER, MEMBRANE COMPONENT"/>
    <property type="match status" value="1"/>
</dbReference>
<evidence type="ECO:0000256" key="2">
    <source>
        <dbReference type="ARBA" id="ARBA00010072"/>
    </source>
</evidence>
<evidence type="ECO:0000256" key="3">
    <source>
        <dbReference type="ARBA" id="ARBA00022448"/>
    </source>
</evidence>
<proteinExistence type="inferred from homology"/>
<protein>
    <submittedName>
        <fullName evidence="11">Amino acid ABC transporter membrane protein 1, PAAT family</fullName>
    </submittedName>
</protein>
<evidence type="ECO:0000256" key="9">
    <source>
        <dbReference type="RuleBase" id="RU363032"/>
    </source>
</evidence>
<organism evidence="11 12">
    <name type="scientific">Pseudoxanthobacter soli DSM 19599</name>
    <dbReference type="NCBI Taxonomy" id="1123029"/>
    <lineage>
        <taxon>Bacteria</taxon>
        <taxon>Pseudomonadati</taxon>
        <taxon>Pseudomonadota</taxon>
        <taxon>Alphaproteobacteria</taxon>
        <taxon>Hyphomicrobiales</taxon>
        <taxon>Segnochrobactraceae</taxon>
        <taxon>Pseudoxanthobacter</taxon>
    </lineage>
</organism>
<dbReference type="GO" id="GO:0022857">
    <property type="term" value="F:transmembrane transporter activity"/>
    <property type="evidence" value="ECO:0007669"/>
    <property type="project" value="InterPro"/>
</dbReference>
<accession>A0A1M7ZD82</accession>
<reference evidence="11 12" key="1">
    <citation type="submission" date="2016-12" db="EMBL/GenBank/DDBJ databases">
        <authorList>
            <person name="Song W.-J."/>
            <person name="Kurnit D.M."/>
        </authorList>
    </citation>
    <scope>NUCLEOTIDE SEQUENCE [LARGE SCALE GENOMIC DNA]</scope>
    <source>
        <strain evidence="11 12">DSM 19599</strain>
    </source>
</reference>
<keyword evidence="3 9" id="KW-0813">Transport</keyword>
<feature type="transmembrane region" description="Helical" evidence="9">
    <location>
        <begin position="51"/>
        <end position="73"/>
    </location>
</feature>
<gene>
    <name evidence="11" type="ORF">SAMN02745172_01154</name>
</gene>
<dbReference type="Proteomes" id="UP000186406">
    <property type="component" value="Unassembled WGS sequence"/>
</dbReference>
<evidence type="ECO:0000313" key="11">
    <source>
        <dbReference type="EMBL" id="SHO62759.1"/>
    </source>
</evidence>
<dbReference type="RefSeq" id="WP_073626493.1">
    <property type="nucleotide sequence ID" value="NZ_FRXO01000002.1"/>
</dbReference>
<dbReference type="CDD" id="cd06261">
    <property type="entry name" value="TM_PBP2"/>
    <property type="match status" value="1"/>
</dbReference>
<evidence type="ECO:0000256" key="6">
    <source>
        <dbReference type="ARBA" id="ARBA00022692"/>
    </source>
</evidence>
<dbReference type="Pfam" id="PF00528">
    <property type="entry name" value="BPD_transp_1"/>
    <property type="match status" value="1"/>
</dbReference>
<keyword evidence="8 9" id="KW-0472">Membrane</keyword>
<evidence type="ECO:0000259" key="10">
    <source>
        <dbReference type="PROSITE" id="PS50928"/>
    </source>
</evidence>
<dbReference type="AlphaFoldDB" id="A0A1M7ZD82"/>
<dbReference type="InterPro" id="IPR051613">
    <property type="entry name" value="ABC_transp_permease_HisMQ"/>
</dbReference>
<evidence type="ECO:0000256" key="5">
    <source>
        <dbReference type="ARBA" id="ARBA00022519"/>
    </source>
</evidence>
<comment type="subcellular location">
    <subcellularLocation>
        <location evidence="1">Cell inner membrane</location>
        <topology evidence="1">Multi-pass membrane protein</topology>
    </subcellularLocation>
    <subcellularLocation>
        <location evidence="9">Cell membrane</location>
        <topology evidence="9">Multi-pass membrane protein</topology>
    </subcellularLocation>
</comment>
<sequence length="225" mass="24556">MDNLIAYLPLLLQGLQMTILLAVSTVAIGLVLGILLALAKLSHHAWLSKPTYAVTNFLRGIPEFLVLLVIYFGGTQFLNDLFPDASLQVSPFGAGLTALSIIFGAYASETFRGAFQAVQKGQIEAARAYGFTGWQTFRYIQMPQIWRIAIPSLGNLWQGSVKDTSLVSIVGLDDLMRKANQATQTTGQAFTFYFAASVMFLIITLVSMAAIGALEKRANRGVRRT</sequence>
<dbReference type="InterPro" id="IPR000515">
    <property type="entry name" value="MetI-like"/>
</dbReference>
<feature type="transmembrane region" description="Helical" evidence="9">
    <location>
        <begin position="17"/>
        <end position="39"/>
    </location>
</feature>
<keyword evidence="6 9" id="KW-0812">Transmembrane</keyword>
<keyword evidence="5" id="KW-0997">Cell inner membrane</keyword>
<dbReference type="SUPFAM" id="SSF161098">
    <property type="entry name" value="MetI-like"/>
    <property type="match status" value="1"/>
</dbReference>
<dbReference type="NCBIfam" id="TIGR01726">
    <property type="entry name" value="HEQRo_perm_3TM"/>
    <property type="match status" value="1"/>
</dbReference>
<feature type="transmembrane region" description="Helical" evidence="9">
    <location>
        <begin position="190"/>
        <end position="214"/>
    </location>
</feature>
<evidence type="ECO:0000256" key="8">
    <source>
        <dbReference type="ARBA" id="ARBA00023136"/>
    </source>
</evidence>
<dbReference type="Gene3D" id="1.10.3720.10">
    <property type="entry name" value="MetI-like"/>
    <property type="match status" value="1"/>
</dbReference>
<evidence type="ECO:0000313" key="12">
    <source>
        <dbReference type="Proteomes" id="UP000186406"/>
    </source>
</evidence>
<name>A0A1M7ZD82_9HYPH</name>
<dbReference type="EMBL" id="FRXO01000002">
    <property type="protein sequence ID" value="SHO62759.1"/>
    <property type="molecule type" value="Genomic_DNA"/>
</dbReference>
<evidence type="ECO:0000256" key="4">
    <source>
        <dbReference type="ARBA" id="ARBA00022475"/>
    </source>
</evidence>
<evidence type="ECO:0000256" key="7">
    <source>
        <dbReference type="ARBA" id="ARBA00022989"/>
    </source>
</evidence>
<dbReference type="PANTHER" id="PTHR30133:SF2">
    <property type="entry name" value="ARGININE ABC TRANSPORTER PERMEASE PROTEIN ARTQ"/>
    <property type="match status" value="1"/>
</dbReference>
<keyword evidence="4" id="KW-1003">Cell membrane</keyword>
<dbReference type="InterPro" id="IPR035906">
    <property type="entry name" value="MetI-like_sf"/>
</dbReference>
<feature type="domain" description="ABC transmembrane type-1" evidence="10">
    <location>
        <begin position="15"/>
        <end position="211"/>
    </location>
</feature>